<accession>A0A6C0JP81</accession>
<dbReference type="AlphaFoldDB" id="A0A6C0JP81"/>
<sequence length="214" mass="24782">MCSEIDLKSLKKFVKDKNVIMFLGNDESDQYSSSGEVKNIIKYLNKNIEKNTVLLHFGELHKEGQLDLGHIFNEVASKRSDIEVVSILQSELKDKITIPEYVSKILWHDNYYSKNKDIKRGFTVNNGSKKPIAGTKVWYDLHKVKDIMRIYLIGGSTDYYDEYKFGKDLDIEIEFYPIKRKFKGDGKTLVKKNGSREDKYGLSAEIDCDEEDDN</sequence>
<evidence type="ECO:0000313" key="1">
    <source>
        <dbReference type="EMBL" id="QHU07183.1"/>
    </source>
</evidence>
<protein>
    <submittedName>
        <fullName evidence="1">Uncharacterized protein</fullName>
    </submittedName>
</protein>
<proteinExistence type="predicted"/>
<dbReference type="EMBL" id="MN740684">
    <property type="protein sequence ID" value="QHU07183.1"/>
    <property type="molecule type" value="Genomic_DNA"/>
</dbReference>
<reference evidence="1" key="1">
    <citation type="journal article" date="2020" name="Nature">
        <title>Giant virus diversity and host interactions through global metagenomics.</title>
        <authorList>
            <person name="Schulz F."/>
            <person name="Roux S."/>
            <person name="Paez-Espino D."/>
            <person name="Jungbluth S."/>
            <person name="Walsh D.A."/>
            <person name="Denef V.J."/>
            <person name="McMahon K.D."/>
            <person name="Konstantinidis K.T."/>
            <person name="Eloe-Fadrosh E.A."/>
            <person name="Kyrpides N.C."/>
            <person name="Woyke T."/>
        </authorList>
    </citation>
    <scope>NUCLEOTIDE SEQUENCE</scope>
    <source>
        <strain evidence="1">GVMAG-S-1040241-154</strain>
    </source>
</reference>
<name>A0A6C0JP81_9ZZZZ</name>
<organism evidence="1">
    <name type="scientific">viral metagenome</name>
    <dbReference type="NCBI Taxonomy" id="1070528"/>
    <lineage>
        <taxon>unclassified sequences</taxon>
        <taxon>metagenomes</taxon>
        <taxon>organismal metagenomes</taxon>
    </lineage>
</organism>